<dbReference type="SUPFAM" id="SSF52151">
    <property type="entry name" value="FabD/lysophospholipase-like"/>
    <property type="match status" value="1"/>
</dbReference>
<reference evidence="8" key="1">
    <citation type="journal article" date="2019" name="Int. J. Syst. Evol. Microbiol.">
        <title>The Global Catalogue of Microorganisms (GCM) 10K type strain sequencing project: providing services to taxonomists for standard genome sequencing and annotation.</title>
        <authorList>
            <consortium name="The Broad Institute Genomics Platform"/>
            <consortium name="The Broad Institute Genome Sequencing Center for Infectious Disease"/>
            <person name="Wu L."/>
            <person name="Ma J."/>
        </authorList>
    </citation>
    <scope>NUCLEOTIDE SEQUENCE [LARGE SCALE GENOMIC DNA]</scope>
    <source>
        <strain evidence="8">JCM 4957</strain>
    </source>
</reference>
<protein>
    <recommendedName>
        <fullName evidence="1">[acyl-carrier-protein] S-malonyltransferase</fullName>
        <ecNumber evidence="1">2.3.1.39</ecNumber>
    </recommendedName>
</protein>
<evidence type="ECO:0000256" key="5">
    <source>
        <dbReference type="SAM" id="MobiDB-lite"/>
    </source>
</evidence>
<dbReference type="InterPro" id="IPR016035">
    <property type="entry name" value="Acyl_Trfase/lysoPLipase"/>
</dbReference>
<dbReference type="InterPro" id="IPR016036">
    <property type="entry name" value="Malonyl_transacylase_ACP-bd"/>
</dbReference>
<evidence type="ECO:0000259" key="6">
    <source>
        <dbReference type="SMART" id="SM00827"/>
    </source>
</evidence>
<organism evidence="7 8">
    <name type="scientific">Streptomyces djakartensis</name>
    <dbReference type="NCBI Taxonomy" id="68193"/>
    <lineage>
        <taxon>Bacteria</taxon>
        <taxon>Bacillati</taxon>
        <taxon>Actinomycetota</taxon>
        <taxon>Actinomycetes</taxon>
        <taxon>Kitasatosporales</taxon>
        <taxon>Streptomycetaceae</taxon>
        <taxon>Streptomyces</taxon>
    </lineage>
</organism>
<dbReference type="InterPro" id="IPR050858">
    <property type="entry name" value="Mal-CoA-ACP_Trans/PKS_FabD"/>
</dbReference>
<evidence type="ECO:0000256" key="2">
    <source>
        <dbReference type="ARBA" id="ARBA00022679"/>
    </source>
</evidence>
<evidence type="ECO:0000256" key="4">
    <source>
        <dbReference type="ARBA" id="ARBA00048462"/>
    </source>
</evidence>
<keyword evidence="2" id="KW-0808">Transferase</keyword>
<name>A0ABQ2ZJP9_9ACTN</name>
<dbReference type="Gene3D" id="3.30.70.250">
    <property type="entry name" value="Malonyl-CoA ACP transacylase, ACP-binding"/>
    <property type="match status" value="1"/>
</dbReference>
<dbReference type="SMART" id="SM00827">
    <property type="entry name" value="PKS_AT"/>
    <property type="match status" value="1"/>
</dbReference>
<comment type="caution">
    <text evidence="7">The sequence shown here is derived from an EMBL/GenBank/DDBJ whole genome shotgun (WGS) entry which is preliminary data.</text>
</comment>
<keyword evidence="8" id="KW-1185">Reference proteome</keyword>
<evidence type="ECO:0000313" key="7">
    <source>
        <dbReference type="EMBL" id="GGY18232.1"/>
    </source>
</evidence>
<dbReference type="EMBL" id="BMWE01000006">
    <property type="protein sequence ID" value="GGY18232.1"/>
    <property type="molecule type" value="Genomic_DNA"/>
</dbReference>
<evidence type="ECO:0000256" key="3">
    <source>
        <dbReference type="ARBA" id="ARBA00023315"/>
    </source>
</evidence>
<dbReference type="SUPFAM" id="SSF55048">
    <property type="entry name" value="Probable ACP-binding domain of malonyl-CoA ACP transacylase"/>
    <property type="match status" value="1"/>
</dbReference>
<comment type="catalytic activity">
    <reaction evidence="4">
        <text>holo-[ACP] + malonyl-CoA = malonyl-[ACP] + CoA</text>
        <dbReference type="Rhea" id="RHEA:41792"/>
        <dbReference type="Rhea" id="RHEA-COMP:9623"/>
        <dbReference type="Rhea" id="RHEA-COMP:9685"/>
        <dbReference type="ChEBI" id="CHEBI:57287"/>
        <dbReference type="ChEBI" id="CHEBI:57384"/>
        <dbReference type="ChEBI" id="CHEBI:64479"/>
        <dbReference type="ChEBI" id="CHEBI:78449"/>
        <dbReference type="EC" id="2.3.1.39"/>
    </reaction>
</comment>
<sequence>MQPALLSAAHRLSQACHERGAGPGGVLGHSFGEFAALVAGGSLTFDDAFALAAARGRAMARLADGSGSMLAVIGLPASSVSGVCAELAASGWSVYVAAWNSPTQTVLSGDSDALPEAASRCRSLGARRTRTLPVPFAAHSPFMAPVREELVDLLQSVPIAAPHVPFYSTVTGEPTVDPAEIRGLLLRSVTHPVRFRQAIATALRRNYREILEIGSAWPPTLLGFVRDICREDLPGRRPPLLSAVTSVDDAPNGRRFTSPSVVQDARGRP</sequence>
<dbReference type="PANTHER" id="PTHR42681">
    <property type="entry name" value="MALONYL-COA-ACYL CARRIER PROTEIN TRANSACYLASE, MITOCHONDRIAL"/>
    <property type="match status" value="1"/>
</dbReference>
<dbReference type="InterPro" id="IPR001227">
    <property type="entry name" value="Ac_transferase_dom_sf"/>
</dbReference>
<dbReference type="Proteomes" id="UP000653308">
    <property type="component" value="Unassembled WGS sequence"/>
</dbReference>
<dbReference type="PANTHER" id="PTHR42681:SF1">
    <property type="entry name" value="MALONYL-COA-ACYL CARRIER PROTEIN TRANSACYLASE, MITOCHONDRIAL"/>
    <property type="match status" value="1"/>
</dbReference>
<dbReference type="Gene3D" id="3.40.366.10">
    <property type="entry name" value="Malonyl-Coenzyme A Acyl Carrier Protein, domain 2"/>
    <property type="match status" value="1"/>
</dbReference>
<feature type="region of interest" description="Disordered" evidence="5">
    <location>
        <begin position="244"/>
        <end position="269"/>
    </location>
</feature>
<evidence type="ECO:0000313" key="8">
    <source>
        <dbReference type="Proteomes" id="UP000653308"/>
    </source>
</evidence>
<gene>
    <name evidence="7" type="ORF">GCM10010384_25690</name>
</gene>
<keyword evidence="3" id="KW-0012">Acyltransferase</keyword>
<feature type="domain" description="Malonyl-CoA:ACP transacylase (MAT)" evidence="6">
    <location>
        <begin position="1"/>
        <end position="265"/>
    </location>
</feature>
<dbReference type="Pfam" id="PF00698">
    <property type="entry name" value="Acyl_transf_1"/>
    <property type="match status" value="1"/>
</dbReference>
<dbReference type="EC" id="2.3.1.39" evidence="1"/>
<proteinExistence type="predicted"/>
<accession>A0ABQ2ZJP9</accession>
<dbReference type="InterPro" id="IPR014043">
    <property type="entry name" value="Acyl_transferase_dom"/>
</dbReference>
<evidence type="ECO:0000256" key="1">
    <source>
        <dbReference type="ARBA" id="ARBA00013258"/>
    </source>
</evidence>